<dbReference type="NCBIfam" id="NF004784">
    <property type="entry name" value="PRK06131.1"/>
    <property type="match status" value="1"/>
</dbReference>
<dbReference type="RefSeq" id="WP_062226725.1">
    <property type="nucleotide sequence ID" value="NZ_BBWR01000003.1"/>
</dbReference>
<dbReference type="EMBL" id="LC066375">
    <property type="protein sequence ID" value="BAT27693.1"/>
    <property type="molecule type" value="Genomic_DNA"/>
</dbReference>
<evidence type="ECO:0000259" key="7">
    <source>
        <dbReference type="Pfam" id="PF24877"/>
    </source>
</evidence>
<evidence type="ECO:0000313" key="8">
    <source>
        <dbReference type="EMBL" id="BAT27693.1"/>
    </source>
</evidence>
<feature type="domain" description="Dihydroxy-acid/6-phosphogluconate dehydratase N-terminal" evidence="6">
    <location>
        <begin position="47"/>
        <end position="358"/>
    </location>
</feature>
<keyword evidence="3" id="KW-0408">Iron</keyword>
<dbReference type="PANTHER" id="PTHR43183:SF1">
    <property type="entry name" value="HYPOTHETICAL DIHYDROXY-ACID DEHYDRATASE (EUROFUNG)-RELATED"/>
    <property type="match status" value="1"/>
</dbReference>
<keyword evidence="4" id="KW-0411">Iron-sulfur</keyword>
<dbReference type="Pfam" id="PF24877">
    <property type="entry name" value="ILV_EDD_C"/>
    <property type="match status" value="1"/>
</dbReference>
<protein>
    <submittedName>
        <fullName evidence="8">Dihydroxy-acid dehydratase</fullName>
    </submittedName>
</protein>
<dbReference type="InterPro" id="IPR000581">
    <property type="entry name" value="ILV_EDD_N"/>
</dbReference>
<evidence type="ECO:0000256" key="3">
    <source>
        <dbReference type="ARBA" id="ARBA00023004"/>
    </source>
</evidence>
<dbReference type="PANTHER" id="PTHR43183">
    <property type="entry name" value="HYPOTHETICAL DIHYDROXYACID DEHYDRATASE (EUROFUNG)-RELATED"/>
    <property type="match status" value="1"/>
</dbReference>
<evidence type="ECO:0000256" key="2">
    <source>
        <dbReference type="ARBA" id="ARBA00022723"/>
    </source>
</evidence>
<dbReference type="InterPro" id="IPR020558">
    <property type="entry name" value="DiOHA_6PGluconate_deHydtase_CS"/>
</dbReference>
<dbReference type="Pfam" id="PF00920">
    <property type="entry name" value="ILVD_EDD_N"/>
    <property type="match status" value="1"/>
</dbReference>
<name>A0A0P0Z1D8_9HYPH</name>
<dbReference type="GO" id="GO:0046872">
    <property type="term" value="F:metal ion binding"/>
    <property type="evidence" value="ECO:0007669"/>
    <property type="project" value="UniProtKB-KW"/>
</dbReference>
<dbReference type="InterPro" id="IPR042096">
    <property type="entry name" value="Dihydro-acid_dehy_C"/>
</dbReference>
<evidence type="ECO:0000259" key="6">
    <source>
        <dbReference type="Pfam" id="PF00920"/>
    </source>
</evidence>
<proteinExistence type="inferred from homology"/>
<dbReference type="InterPro" id="IPR056740">
    <property type="entry name" value="ILV_EDD_C"/>
</dbReference>
<dbReference type="InterPro" id="IPR037237">
    <property type="entry name" value="IlvD/EDD_N"/>
</dbReference>
<evidence type="ECO:0000256" key="1">
    <source>
        <dbReference type="ARBA" id="ARBA00006486"/>
    </source>
</evidence>
<dbReference type="SUPFAM" id="SSF143975">
    <property type="entry name" value="IlvD/EDD N-terminal domain-like"/>
    <property type="match status" value="1"/>
</dbReference>
<keyword evidence="5" id="KW-0456">Lyase</keyword>
<organism evidence="8">
    <name type="scientific">Aureimonas frigidaquae</name>
    <dbReference type="NCBI Taxonomy" id="424757"/>
    <lineage>
        <taxon>Bacteria</taxon>
        <taxon>Pseudomonadati</taxon>
        <taxon>Pseudomonadota</taxon>
        <taxon>Alphaproteobacteria</taxon>
        <taxon>Hyphomicrobiales</taxon>
        <taxon>Aurantimonadaceae</taxon>
        <taxon>Aureimonas</taxon>
    </lineage>
</organism>
<comment type="similarity">
    <text evidence="1">Belongs to the IlvD/Edd family.</text>
</comment>
<accession>A0A0P0Z1D8</accession>
<dbReference type="Gene3D" id="3.50.30.80">
    <property type="entry name" value="IlvD/EDD C-terminal domain-like"/>
    <property type="match status" value="1"/>
</dbReference>
<sequence length="584" mass="62910">MTDDTDTKTEPHGFARGLTNYGDRRFSLYLRRSFAASMGYSREMLDRPIVGIAHSASGFNNCHRHFPEMIEAVKRGVLAAGALPVEFPTISLGEVFLSPTSLKFRNLMSMDVEEMVRAQPMDSVVLLGGCDKTVPAQLMGAASADLPAIQLVAGPMSTSRHRGERLGACTDCRRFWQRYRAGSVDDAGIDAVEKRLASTSGTCAVMGTASTMASIAEALGMMPAGAAAIPAVDADRLRMAEETGRIAVELIGRNDRRPSAIMTKEAFENALRILLALGGSTNAVVHLAAIMGRLSLPFDFARMNELSETTPVLVDLKPTGEAYMEDLYAAGGIPAVMRELRHLLHLNVRTISGETIGERIDAADPWVDRSIVRPLEDPIRPNGGLVALFGNLAPRGAIIKRSAADPNLFEREGRAVVFTSLADLAERIDDPELDVHADDFLVLQNAGPTSEAAMPEAGYLPIPAKLAKAGVKDMVRMSDARMSGTAYGTIVLHIAPDAASGGPLGLVRSGDRIRLSVANRALELLVPAQELERRRAEGAARPETPQATRGYARLYDQHILQADEGCDFDFLRAQPAEATKPDGR</sequence>
<dbReference type="SUPFAM" id="SSF52016">
    <property type="entry name" value="LeuD/IlvD-like"/>
    <property type="match status" value="1"/>
</dbReference>
<dbReference type="PROSITE" id="PS00886">
    <property type="entry name" value="ILVD_EDD_1"/>
    <property type="match status" value="1"/>
</dbReference>
<feature type="domain" description="Dihydroxy-acid/6-phosphogluconate dehydratase C-terminal" evidence="7">
    <location>
        <begin position="371"/>
        <end position="566"/>
    </location>
</feature>
<dbReference type="GO" id="GO:0016836">
    <property type="term" value="F:hydro-lyase activity"/>
    <property type="evidence" value="ECO:0007669"/>
    <property type="project" value="UniProtKB-ARBA"/>
</dbReference>
<dbReference type="AlphaFoldDB" id="A0A0P0Z1D8"/>
<dbReference type="OrthoDB" id="7793094at2"/>
<evidence type="ECO:0000256" key="5">
    <source>
        <dbReference type="ARBA" id="ARBA00023239"/>
    </source>
</evidence>
<reference evidence="8" key="1">
    <citation type="journal article" date="2015" name="Proc. Natl. Acad. Sci. U.S.A.">
        <title>Bacterial clade with the ribosomal RNA operon on a small plasmid rather than the chromosome.</title>
        <authorList>
            <person name="Anda M."/>
            <person name="Ohtsubo Y."/>
            <person name="Okubo T."/>
            <person name="Sugawara M."/>
            <person name="Nagata Y."/>
            <person name="Tsuda M."/>
            <person name="Minamisawa K."/>
            <person name="Mitsui H."/>
        </authorList>
    </citation>
    <scope>NUCLEOTIDE SEQUENCE</scope>
    <source>
        <strain evidence="8">JCM 14755</strain>
    </source>
</reference>
<dbReference type="InterPro" id="IPR052352">
    <property type="entry name" value="Sugar_Degrad_Dehydratases"/>
</dbReference>
<evidence type="ECO:0000256" key="4">
    <source>
        <dbReference type="ARBA" id="ARBA00023014"/>
    </source>
</evidence>
<keyword evidence="2" id="KW-0479">Metal-binding</keyword>
<dbReference type="GO" id="GO:0051536">
    <property type="term" value="F:iron-sulfur cluster binding"/>
    <property type="evidence" value="ECO:0007669"/>
    <property type="project" value="UniProtKB-KW"/>
</dbReference>